<dbReference type="Proteomes" id="UP000027265">
    <property type="component" value="Unassembled WGS sequence"/>
</dbReference>
<evidence type="ECO:0000313" key="2">
    <source>
        <dbReference type="Proteomes" id="UP000027265"/>
    </source>
</evidence>
<organism evidence="1 2">
    <name type="scientific">Jaapia argillacea MUCL 33604</name>
    <dbReference type="NCBI Taxonomy" id="933084"/>
    <lineage>
        <taxon>Eukaryota</taxon>
        <taxon>Fungi</taxon>
        <taxon>Dikarya</taxon>
        <taxon>Basidiomycota</taxon>
        <taxon>Agaricomycotina</taxon>
        <taxon>Agaricomycetes</taxon>
        <taxon>Agaricomycetidae</taxon>
        <taxon>Jaapiales</taxon>
        <taxon>Jaapiaceae</taxon>
        <taxon>Jaapia</taxon>
    </lineage>
</organism>
<evidence type="ECO:0000313" key="1">
    <source>
        <dbReference type="EMBL" id="KDQ62434.1"/>
    </source>
</evidence>
<dbReference type="HOGENOM" id="CLU_1447893_0_0_1"/>
<dbReference type="EMBL" id="KL197711">
    <property type="protein sequence ID" value="KDQ62434.1"/>
    <property type="molecule type" value="Genomic_DNA"/>
</dbReference>
<dbReference type="InterPro" id="IPR036910">
    <property type="entry name" value="HMG_box_dom_sf"/>
</dbReference>
<accession>A0A067Q663</accession>
<keyword evidence="2" id="KW-1185">Reference proteome</keyword>
<dbReference type="Gene3D" id="1.10.30.10">
    <property type="entry name" value="High mobility group box domain"/>
    <property type="match status" value="1"/>
</dbReference>
<name>A0A067Q663_9AGAM</name>
<protein>
    <recommendedName>
        <fullName evidence="3">HMG box domain-containing protein</fullName>
    </recommendedName>
</protein>
<reference evidence="2" key="1">
    <citation type="journal article" date="2014" name="Proc. Natl. Acad. Sci. U.S.A.">
        <title>Extensive sampling of basidiomycete genomes demonstrates inadequacy of the white-rot/brown-rot paradigm for wood decay fungi.</title>
        <authorList>
            <person name="Riley R."/>
            <person name="Salamov A.A."/>
            <person name="Brown D.W."/>
            <person name="Nagy L.G."/>
            <person name="Floudas D."/>
            <person name="Held B.W."/>
            <person name="Levasseur A."/>
            <person name="Lombard V."/>
            <person name="Morin E."/>
            <person name="Otillar R."/>
            <person name="Lindquist E.A."/>
            <person name="Sun H."/>
            <person name="LaButti K.M."/>
            <person name="Schmutz J."/>
            <person name="Jabbour D."/>
            <person name="Luo H."/>
            <person name="Baker S.E."/>
            <person name="Pisabarro A.G."/>
            <person name="Walton J.D."/>
            <person name="Blanchette R.A."/>
            <person name="Henrissat B."/>
            <person name="Martin F."/>
            <person name="Cullen D."/>
            <person name="Hibbett D.S."/>
            <person name="Grigoriev I.V."/>
        </authorList>
    </citation>
    <scope>NUCLEOTIDE SEQUENCE [LARGE SCALE GENOMIC DNA]</scope>
    <source>
        <strain evidence="2">MUCL 33604</strain>
    </source>
</reference>
<dbReference type="SUPFAM" id="SSF47095">
    <property type="entry name" value="HMG-box"/>
    <property type="match status" value="1"/>
</dbReference>
<proteinExistence type="predicted"/>
<gene>
    <name evidence="1" type="ORF">JAAARDRAFT_460099</name>
</gene>
<evidence type="ECO:0008006" key="3">
    <source>
        <dbReference type="Google" id="ProtNLM"/>
    </source>
</evidence>
<dbReference type="AlphaFoldDB" id="A0A067Q663"/>
<dbReference type="InParanoid" id="A0A067Q663"/>
<sequence length="187" mass="21554">MATSYYSTLDTRPPLEGALLLHLQRIITRYHSPLEIIASEPCQRIQRSWAFDDDVVIKNEDNPWIRQRKRIYLKNRAKNATSAWVPRPPNMFMIFKTVAFVPPADAQAIWRHMSDSEKAPWKEAATMMAAAHSKIFPHYKFCPRTKKETRSVSFRSVSFGSKGGVEKVCNIHLFWFHGIDLFSVAAS</sequence>